<dbReference type="AlphaFoldDB" id="A0A6B2L2Z6"/>
<dbReference type="Pfam" id="PF10142">
    <property type="entry name" value="PhoPQ_related"/>
    <property type="match status" value="1"/>
</dbReference>
<sequence>MGVLLGWVLVGVCGGVEYPTALQRYVEKADLAFGYSLASTNVVDGAVIYNLNLTSQVWMSSAVETPSVWRHWLRVVVPTQLESSIQSGIFVGGGVNSATPPVSTSFETLFLAIKSKTVICQLGQIPNQPTVFTAEGRPRVEDAIIAYGWNQFFLNTSKPEWLPRLPMVKAVVRAMDAIQDFLPKINVLKPEKFFIGGASKRGWTTWLTPAVDNRVNAIFPMVMPIPNTEHVLNHLWRSLGLWTFVFNDYLEFNLTSHLNQPIFQKLAEIIDPASYMPYLAQIPKYIIVSTGDQFFQPDSSSNFYEGLQGPKSMRVAPNTDHSLRQASTQLIDNVANWMSYIKHGDPIPYVIQKLKQSNTTASITIFPSIPPSTVKLWVATTLSSTRRDFRLYICGSPECYQPVLWNESTLQANADGSYTASIDAPAKGWTGFLLEAQFPSPYAQNSWYSVTSEVVIVPDTYPVPSCGNTCGHNTTSTSQ</sequence>
<evidence type="ECO:0000256" key="1">
    <source>
        <dbReference type="SAM" id="SignalP"/>
    </source>
</evidence>
<dbReference type="EMBL" id="GIBP01002357">
    <property type="protein sequence ID" value="NDV31326.1"/>
    <property type="molecule type" value="Transcribed_RNA"/>
</dbReference>
<dbReference type="PANTHER" id="PTHR31497">
    <property type="entry name" value="AUTOCRINE PROLIFERATION REPRESSOR PROTEIN A"/>
    <property type="match status" value="1"/>
</dbReference>
<name>A0A6B2L2Z6_9EUKA</name>
<evidence type="ECO:0008006" key="3">
    <source>
        <dbReference type="Google" id="ProtNLM"/>
    </source>
</evidence>
<dbReference type="PIRSF" id="PIRSF014728">
    <property type="entry name" value="PqaA"/>
    <property type="match status" value="1"/>
</dbReference>
<protein>
    <recommendedName>
        <fullName evidence="3">PhoPQ-activated pathogenicity-related protein PqaA type</fullName>
    </recommendedName>
</protein>
<evidence type="ECO:0000313" key="2">
    <source>
        <dbReference type="EMBL" id="NDV31326.1"/>
    </source>
</evidence>
<proteinExistence type="predicted"/>
<accession>A0A6B2L2Z6</accession>
<feature type="chain" id="PRO_5025416422" description="PhoPQ-activated pathogenicity-related protein PqaA type" evidence="1">
    <location>
        <begin position="16"/>
        <end position="479"/>
    </location>
</feature>
<organism evidence="2">
    <name type="scientific">Arcella intermedia</name>
    <dbReference type="NCBI Taxonomy" id="1963864"/>
    <lineage>
        <taxon>Eukaryota</taxon>
        <taxon>Amoebozoa</taxon>
        <taxon>Tubulinea</taxon>
        <taxon>Elardia</taxon>
        <taxon>Arcellinida</taxon>
        <taxon>Sphaerothecina</taxon>
        <taxon>Arcellidae</taxon>
        <taxon>Arcella</taxon>
    </lineage>
</organism>
<dbReference type="PANTHER" id="PTHR31497:SF0">
    <property type="entry name" value="AUTOCRINE PROLIFERATION REPRESSOR PROTEIN A"/>
    <property type="match status" value="1"/>
</dbReference>
<keyword evidence="1" id="KW-0732">Signal</keyword>
<reference evidence="2" key="1">
    <citation type="journal article" date="2020" name="J. Eukaryot. Microbiol.">
        <title>De novo Sequencing, Assembly and Annotation of the Transcriptome for the Free-Living Testate Amoeba Arcella intermedia.</title>
        <authorList>
            <person name="Ribeiro G.M."/>
            <person name="Porfirio-Sousa A.L."/>
            <person name="Maurer-Alcala X.X."/>
            <person name="Katz L.A."/>
            <person name="Lahr D.J.G."/>
        </authorList>
    </citation>
    <scope>NUCLEOTIDE SEQUENCE</scope>
</reference>
<dbReference type="InterPro" id="IPR029058">
    <property type="entry name" value="AB_hydrolase_fold"/>
</dbReference>
<dbReference type="SUPFAM" id="SSF53474">
    <property type="entry name" value="alpha/beta-Hydrolases"/>
    <property type="match status" value="1"/>
</dbReference>
<dbReference type="InterPro" id="IPR009199">
    <property type="entry name" value="PhoPQ-act_pathogen-rel_PqaA"/>
</dbReference>
<feature type="signal peptide" evidence="1">
    <location>
        <begin position="1"/>
        <end position="15"/>
    </location>
</feature>
<dbReference type="Gene3D" id="3.40.50.1820">
    <property type="entry name" value="alpha/beta hydrolase"/>
    <property type="match status" value="1"/>
</dbReference>